<name>A0A8X7NRA2_CANPA</name>
<sequence>MNITESNKKELNKSNVFEACNGDYHESRRINRRYILQNDNSHKLIHKRKGLELVIDKDANDLDKVFWAKGRTIPPDEILDMMKPGKLKIPFTDPKDSSGAKLLPSSELLKSIHYFVSKKYTRDLNTRSEILKYVEFMDETALLGMGMMLESWVDELVTEDTSRMFLQKLEDSPDSESSKPEVEVVISEESFSESEPESEQKE</sequence>
<dbReference type="EMBL" id="JABWAB010000001">
    <property type="protein sequence ID" value="KAF6058932.1"/>
    <property type="molecule type" value="Genomic_DNA"/>
</dbReference>
<dbReference type="InterPro" id="IPR022793">
    <property type="entry name" value="Rrn10"/>
</dbReference>
<protein>
    <submittedName>
        <fullName evidence="2">UAF complex subunit Rrn10 family protein</fullName>
    </submittedName>
</protein>
<evidence type="ECO:0000313" key="3">
    <source>
        <dbReference type="Proteomes" id="UP000590412"/>
    </source>
</evidence>
<dbReference type="GO" id="GO:0006360">
    <property type="term" value="P:transcription by RNA polymerase I"/>
    <property type="evidence" value="ECO:0007669"/>
    <property type="project" value="InterPro"/>
</dbReference>
<gene>
    <name evidence="2" type="ORF">FOB60_000514</name>
</gene>
<feature type="compositionally biased region" description="Acidic residues" evidence="1">
    <location>
        <begin position="190"/>
        <end position="202"/>
    </location>
</feature>
<evidence type="ECO:0000313" key="2">
    <source>
        <dbReference type="EMBL" id="KAF6058932.1"/>
    </source>
</evidence>
<dbReference type="PANTHER" id="PTHR28054">
    <property type="entry name" value="RNA POLYMERASE I-SPECIFIC TRANSCRIPTION INITIATION FACTOR RRN10"/>
    <property type="match status" value="1"/>
</dbReference>
<accession>A0A8X7NRA2</accession>
<feature type="compositionally biased region" description="Basic and acidic residues" evidence="1">
    <location>
        <begin position="169"/>
        <end position="182"/>
    </location>
</feature>
<reference evidence="2" key="1">
    <citation type="submission" date="2020-03" db="EMBL/GenBank/DDBJ databases">
        <title>FDA dAtabase for Regulatory Grade micrObial Sequences (FDA-ARGOS): Supporting development and validation of Infectious Disease Dx tests.</title>
        <authorList>
            <person name="Campos J."/>
            <person name="Goldberg B."/>
            <person name="Tallon L."/>
            <person name="Sadzewicz L."/>
            <person name="Vavikolanu K."/>
            <person name="Mehta A."/>
            <person name="Aluvathingal J."/>
            <person name="Nadendla S."/>
            <person name="Nandy P."/>
            <person name="Geyer C."/>
            <person name="Yan Y."/>
            <person name="Sichtig H."/>
        </authorList>
    </citation>
    <scope>NUCLEOTIDE SEQUENCE [LARGE SCALE GENOMIC DNA]</scope>
    <source>
        <strain evidence="2">FDAARGOS_652</strain>
    </source>
</reference>
<dbReference type="Pfam" id="PF05234">
    <property type="entry name" value="UAF_Rrn10"/>
    <property type="match status" value="1"/>
</dbReference>
<evidence type="ECO:0000256" key="1">
    <source>
        <dbReference type="SAM" id="MobiDB-lite"/>
    </source>
</evidence>
<dbReference type="Proteomes" id="UP000590412">
    <property type="component" value="Unassembled WGS sequence"/>
</dbReference>
<comment type="caution">
    <text evidence="2">The sequence shown here is derived from an EMBL/GenBank/DDBJ whole genome shotgun (WGS) entry which is preliminary data.</text>
</comment>
<feature type="region of interest" description="Disordered" evidence="1">
    <location>
        <begin position="169"/>
        <end position="202"/>
    </location>
</feature>
<dbReference type="PANTHER" id="PTHR28054:SF1">
    <property type="entry name" value="RNA POLYMERASE I-SPECIFIC TRANSCRIPTION INITIATION FACTOR RRN10"/>
    <property type="match status" value="1"/>
</dbReference>
<dbReference type="AlphaFoldDB" id="A0A8X7NRA2"/>
<organism evidence="2 3">
    <name type="scientific">Candida parapsilosis</name>
    <name type="common">Yeast</name>
    <dbReference type="NCBI Taxonomy" id="5480"/>
    <lineage>
        <taxon>Eukaryota</taxon>
        <taxon>Fungi</taxon>
        <taxon>Dikarya</taxon>
        <taxon>Ascomycota</taxon>
        <taxon>Saccharomycotina</taxon>
        <taxon>Pichiomycetes</taxon>
        <taxon>Debaryomycetaceae</taxon>
        <taxon>Candida/Lodderomyces clade</taxon>
        <taxon>Candida</taxon>
    </lineage>
</organism>
<proteinExistence type="predicted"/>
<dbReference type="OrthoDB" id="2565191at2759"/>